<feature type="compositionally biased region" description="Gly residues" evidence="16">
    <location>
        <begin position="1"/>
        <end position="17"/>
    </location>
</feature>
<keyword evidence="5" id="KW-0597">Phosphoprotein</keyword>
<feature type="domain" description="Laminin G" evidence="19">
    <location>
        <begin position="545"/>
        <end position="722"/>
    </location>
</feature>
<evidence type="ECO:0000256" key="15">
    <source>
        <dbReference type="PROSITE-ProRule" id="PRU00122"/>
    </source>
</evidence>
<keyword evidence="7" id="KW-0732">Signal</keyword>
<dbReference type="CDD" id="cd00110">
    <property type="entry name" value="LamG"/>
    <property type="match status" value="4"/>
</dbReference>
<keyword evidence="23" id="KW-1185">Reference proteome</keyword>
<dbReference type="InterPro" id="IPR036056">
    <property type="entry name" value="Fibrinogen-like_C"/>
</dbReference>
<evidence type="ECO:0000313" key="23">
    <source>
        <dbReference type="Proteomes" id="UP000694521"/>
    </source>
</evidence>
<feature type="domain" description="EGF-like" evidence="20">
    <location>
        <begin position="724"/>
        <end position="761"/>
    </location>
</feature>
<dbReference type="PANTHER" id="PTHR15036">
    <property type="entry name" value="PIKACHURIN-LIKE PROTEIN"/>
    <property type="match status" value="1"/>
</dbReference>
<dbReference type="CDD" id="cd00057">
    <property type="entry name" value="FA58C"/>
    <property type="match status" value="1"/>
</dbReference>
<keyword evidence="10" id="KW-0965">Cell junction</keyword>
<sequence>MLRGGTGAVESGTGGPGDSWKGVRGCLGRGPGVSEMLGGMPRAVGTGTGGPGAARWDAWGCQDRDRGSWGYSVGCPGPLGPGLRVVGMPGAVRTGSGGPGVARWDTRGCRGPGPGGPGAARRQLGGAGEFCAWLHPRPSTPPVPGPPRRRRPVGGAAGPAPPRGCSTGSGGAEGARGAPSMGVRRLLGLLLAACAAFLLPGPGCLARPCYDELVASLYSSSIGASSRYNIFYSASFARLHSTSGWSPDPRDKQPWLQIDLMQKHRINAVATQGTFNTYDWLTRYIVLYGDHPTSWKPFFQQGSNWTFFGNVNESGVVRHDLHYPILARYIRIIPVAWNPRGKIGLRLGLYGCPYRSHVLYFDGDDAISYRFRAKKISTMEDDISFNFKTVEQDGVLMHGEGSQGDYITVELKQAQLFLHISLGSSPVHATEGHTTVAVGSLLDDQHWHSLHIERYGHHVNLTLDGEVKRFRCHGTFEHLDLETEIFFGGVIDQDKQHLTYRQNFRGCVENIIFNGVNIADLARHRRSNIRFEGSVGHYCQDQVNTPITFAGINNYVQVPGIPRRNRLAVSFRFRSWDMAGLLLYTSFADRLGSLEMVLSQGQVNVSIAQPGKKKLEFAAGHRLNDGFWHSVQLVAREGSAVVTIDDDDGAEFRVAHPFQLRTGSQYFFGGCPKPASITGCRSNQTAFHGCLQMLSVDMQPVDLEMLVQHRLGKYADVFFNVCGITDRCTPNLCEHDGRCVQSWDDFMCICDLTGYKGETCHKSLYKESCDAYRVSGKTSGNYTIDPDGSGPLKPFTVYCDIREDRAWTIIRHNRHYATRVTGSSVDQPYLGAVEYWNASWAEVSALANASEYCEQRIELHCYNSRLLNTPSGLPFSFWMGRNNERHYYWGGSRPGIQRCACGLDKNCADPQYFCNCDADHTLWRTDKGLLTFVDHLPVTQVVVGDTNRSGSEAQFLLGPLRCYGDRNTWNTVSFNRGAALLFPTFQANHSLDISFYFKTTAPSGVFLENPGSRNYIRVELNTTRDVVFAYDIGNGHENLTVRSAVPWNDDEWHQVKAELNVKLARLRVDKLPWVVRPAPPQSFVRLEFDRPLYVGTAEHKMRPFLGCLRALRMNGVTLNLEGKANETEGVRVNCTGHCQDPPVPCQNSGLCVERYSHYSCNCSISAFDGPFCNHDIGGYFEEGTWVRYNILPMSLYAAREFASIVSSPWQPLPGYNLTSEEVSFSFSTTSAPAVLLYVSSFVKDYMAVLIKDDGSLQLRYQLGTSPYVFALTTKPVTDGRPHHVNITRLHRTLYTQVDYLPVMEQQFSLFVDSKLDSPKNLYLGRVMETGVIDPEIQRYNTPGFSGCLSGVKFNSIVPLKAIFRPTSVVRPYSIRGELVESSCASMLPLTTILIPPEMDPWYMGTEFPHVHDDGWIGIIIGFVTFLLLLLGSLLVLLYLYYHRYKGSYHTNEPKAIQDYGGTVKPLSVRKDQNLPQILEEAKGD</sequence>
<keyword evidence="9" id="KW-0130">Cell adhesion</keyword>
<dbReference type="SMART" id="SM00282">
    <property type="entry name" value="LamG"/>
    <property type="match status" value="4"/>
</dbReference>
<dbReference type="GO" id="GO:0033010">
    <property type="term" value="C:paranodal junction"/>
    <property type="evidence" value="ECO:0007669"/>
    <property type="project" value="UniProtKB-SubCell"/>
</dbReference>
<dbReference type="CDD" id="cd00054">
    <property type="entry name" value="EGF_CA"/>
    <property type="match status" value="1"/>
</dbReference>
<feature type="domain" description="Laminin G" evidence="19">
    <location>
        <begin position="358"/>
        <end position="539"/>
    </location>
</feature>
<keyword evidence="6 17" id="KW-0812">Transmembrane</keyword>
<evidence type="ECO:0000259" key="21">
    <source>
        <dbReference type="PROSITE" id="PS51406"/>
    </source>
</evidence>
<dbReference type="PROSITE" id="PS50022">
    <property type="entry name" value="FA58C_3"/>
    <property type="match status" value="1"/>
</dbReference>
<feature type="transmembrane region" description="Helical" evidence="17">
    <location>
        <begin position="1415"/>
        <end position="1441"/>
    </location>
</feature>
<dbReference type="InterPro" id="IPR008979">
    <property type="entry name" value="Galactose-bd-like_sf"/>
</dbReference>
<feature type="domain" description="F5/8 type C" evidence="18">
    <location>
        <begin position="204"/>
        <end position="352"/>
    </location>
</feature>
<dbReference type="FunFam" id="2.60.120.200:FF:000082">
    <property type="entry name" value="Contactin associated protein 1"/>
    <property type="match status" value="1"/>
</dbReference>
<keyword evidence="13 15" id="KW-1015">Disulfide bond</keyword>
<evidence type="ECO:0000256" key="7">
    <source>
        <dbReference type="ARBA" id="ARBA00022729"/>
    </source>
</evidence>
<comment type="caution">
    <text evidence="14">Lacks conserved residue(s) required for the propagation of feature annotation.</text>
</comment>
<dbReference type="Pfam" id="PF02210">
    <property type="entry name" value="Laminin_G_2"/>
    <property type="match status" value="4"/>
</dbReference>
<feature type="domain" description="Fibrinogen C-terminal" evidence="21">
    <location>
        <begin position="760"/>
        <end position="815"/>
    </location>
</feature>
<keyword evidence="8" id="KW-0677">Repeat</keyword>
<evidence type="ECO:0000259" key="18">
    <source>
        <dbReference type="PROSITE" id="PS50022"/>
    </source>
</evidence>
<feature type="domain" description="Laminin G" evidence="19">
    <location>
        <begin position="1194"/>
        <end position="1383"/>
    </location>
</feature>
<dbReference type="PROSITE" id="PS01285">
    <property type="entry name" value="FA58C_1"/>
    <property type="match status" value="1"/>
</dbReference>
<evidence type="ECO:0000256" key="6">
    <source>
        <dbReference type="ARBA" id="ARBA00022692"/>
    </source>
</evidence>
<evidence type="ECO:0000256" key="2">
    <source>
        <dbReference type="ARBA" id="ARBA00004479"/>
    </source>
</evidence>
<dbReference type="Ensembl" id="ENSACDT00005019129.1">
    <property type="protein sequence ID" value="ENSACDP00005015888.1"/>
    <property type="gene ID" value="ENSACDG00005011641.1"/>
</dbReference>
<dbReference type="Pfam" id="PF00754">
    <property type="entry name" value="F5_F8_type_C"/>
    <property type="match status" value="1"/>
</dbReference>
<evidence type="ECO:0000256" key="11">
    <source>
        <dbReference type="ARBA" id="ARBA00022989"/>
    </source>
</evidence>
<keyword evidence="11 17" id="KW-1133">Transmembrane helix</keyword>
<evidence type="ECO:0000256" key="5">
    <source>
        <dbReference type="ARBA" id="ARBA00022553"/>
    </source>
</evidence>
<dbReference type="SMART" id="SM00294">
    <property type="entry name" value="4.1m"/>
    <property type="match status" value="1"/>
</dbReference>
<evidence type="ECO:0000256" key="14">
    <source>
        <dbReference type="PROSITE-ProRule" id="PRU00076"/>
    </source>
</evidence>
<evidence type="ECO:0000256" key="4">
    <source>
        <dbReference type="ARBA" id="ARBA00022536"/>
    </source>
</evidence>
<evidence type="ECO:0000256" key="17">
    <source>
        <dbReference type="SAM" id="Phobius"/>
    </source>
</evidence>
<reference evidence="22" key="1">
    <citation type="submission" date="2025-08" db="UniProtKB">
        <authorList>
            <consortium name="Ensembl"/>
        </authorList>
    </citation>
    <scope>IDENTIFICATION</scope>
</reference>
<dbReference type="PROSITE" id="PS50025">
    <property type="entry name" value="LAM_G_DOMAIN"/>
    <property type="match status" value="4"/>
</dbReference>
<dbReference type="FunFam" id="2.60.120.1000:FF:000005">
    <property type="entry name" value="Contactin associated protein-like 2"/>
    <property type="match status" value="1"/>
</dbReference>
<comment type="similarity">
    <text evidence="3">Belongs to the neurexin family.</text>
</comment>
<proteinExistence type="inferred from homology"/>
<feature type="region of interest" description="Disordered" evidence="16">
    <location>
        <begin position="94"/>
        <end position="122"/>
    </location>
</feature>
<dbReference type="PROSITE" id="PS51406">
    <property type="entry name" value="FIBRINOGEN_C_2"/>
    <property type="match status" value="1"/>
</dbReference>
<feature type="region of interest" description="Disordered" evidence="16">
    <location>
        <begin position="135"/>
        <end position="177"/>
    </location>
</feature>
<evidence type="ECO:0000313" key="22">
    <source>
        <dbReference type="Ensembl" id="ENSACDP00005015888.1"/>
    </source>
</evidence>
<dbReference type="SUPFAM" id="SSF49785">
    <property type="entry name" value="Galactose-binding domain-like"/>
    <property type="match status" value="1"/>
</dbReference>
<dbReference type="SUPFAM" id="SSF49899">
    <property type="entry name" value="Concanavalin A-like lectins/glucanases"/>
    <property type="match status" value="4"/>
</dbReference>
<protein>
    <submittedName>
        <fullName evidence="22">Contactin associated protein 1</fullName>
    </submittedName>
</protein>
<dbReference type="SUPFAM" id="SSF56496">
    <property type="entry name" value="Fibrinogen C-terminal domain-like"/>
    <property type="match status" value="1"/>
</dbReference>
<dbReference type="FunFam" id="2.10.25.10:FF:000015">
    <property type="entry name" value="neurexin-1 isoform X1"/>
    <property type="match status" value="1"/>
</dbReference>
<comment type="subcellular location">
    <subcellularLocation>
        <location evidence="1">Cell junction</location>
        <location evidence="1">Paranodal septate junction</location>
    </subcellularLocation>
    <subcellularLocation>
        <location evidence="2">Membrane</location>
        <topology evidence="2">Single-pass type I membrane protein</topology>
    </subcellularLocation>
</comment>
<evidence type="ECO:0000256" key="9">
    <source>
        <dbReference type="ARBA" id="ARBA00022889"/>
    </source>
</evidence>
<dbReference type="PANTHER" id="PTHR15036:SF43">
    <property type="entry name" value="CONTACTIN-ASSOCIATED PROTEIN 1"/>
    <property type="match status" value="1"/>
</dbReference>
<dbReference type="Gene3D" id="2.60.120.1000">
    <property type="match status" value="1"/>
</dbReference>
<dbReference type="InterPro" id="IPR001791">
    <property type="entry name" value="Laminin_G"/>
</dbReference>
<dbReference type="Gene3D" id="2.10.25.10">
    <property type="entry name" value="Laminin"/>
    <property type="match status" value="1"/>
</dbReference>
<evidence type="ECO:0000256" key="12">
    <source>
        <dbReference type="ARBA" id="ARBA00023136"/>
    </source>
</evidence>
<dbReference type="FunFam" id="2.60.120.260:FF:000016">
    <property type="entry name" value="Contactin-associated protein-like 4 isoform 1"/>
    <property type="match status" value="1"/>
</dbReference>
<dbReference type="SUPFAM" id="SSF57196">
    <property type="entry name" value="EGF/Laminin"/>
    <property type="match status" value="1"/>
</dbReference>
<dbReference type="Pfam" id="PF00008">
    <property type="entry name" value="EGF"/>
    <property type="match status" value="1"/>
</dbReference>
<evidence type="ECO:0000256" key="1">
    <source>
        <dbReference type="ARBA" id="ARBA00004403"/>
    </source>
</evidence>
<feature type="domain" description="Laminin G" evidence="19">
    <location>
        <begin position="969"/>
        <end position="1134"/>
    </location>
</feature>
<evidence type="ECO:0000256" key="10">
    <source>
        <dbReference type="ARBA" id="ARBA00022949"/>
    </source>
</evidence>
<evidence type="ECO:0000256" key="8">
    <source>
        <dbReference type="ARBA" id="ARBA00022737"/>
    </source>
</evidence>
<accession>A0A8B9E2S4</accession>
<dbReference type="SMART" id="SM00181">
    <property type="entry name" value="EGF"/>
    <property type="match status" value="2"/>
</dbReference>
<name>A0A8B9E2S4_ANSCY</name>
<keyword evidence="12 17" id="KW-0472">Membrane</keyword>
<evidence type="ECO:0000256" key="3">
    <source>
        <dbReference type="ARBA" id="ARBA00010241"/>
    </source>
</evidence>
<reference evidence="22" key="2">
    <citation type="submission" date="2025-09" db="UniProtKB">
        <authorList>
            <consortium name="Ensembl"/>
        </authorList>
    </citation>
    <scope>IDENTIFICATION</scope>
</reference>
<dbReference type="Gene3D" id="2.60.120.260">
    <property type="entry name" value="Galactose-binding domain-like"/>
    <property type="match status" value="1"/>
</dbReference>
<feature type="region of interest" description="Disordered" evidence="16">
    <location>
        <begin position="1"/>
        <end position="23"/>
    </location>
</feature>
<dbReference type="InterPro" id="IPR003585">
    <property type="entry name" value="Neurexin-like"/>
</dbReference>
<dbReference type="InterPro" id="IPR000742">
    <property type="entry name" value="EGF"/>
</dbReference>
<evidence type="ECO:0000256" key="16">
    <source>
        <dbReference type="SAM" id="MobiDB-lite"/>
    </source>
</evidence>
<organism evidence="22 23">
    <name type="scientific">Anser cygnoides</name>
    <name type="common">Swan goose</name>
    <dbReference type="NCBI Taxonomy" id="8845"/>
    <lineage>
        <taxon>Eukaryota</taxon>
        <taxon>Metazoa</taxon>
        <taxon>Chordata</taxon>
        <taxon>Craniata</taxon>
        <taxon>Vertebrata</taxon>
        <taxon>Euteleostomi</taxon>
        <taxon>Archelosauria</taxon>
        <taxon>Archosauria</taxon>
        <taxon>Dinosauria</taxon>
        <taxon>Saurischia</taxon>
        <taxon>Theropoda</taxon>
        <taxon>Coelurosauria</taxon>
        <taxon>Aves</taxon>
        <taxon>Neognathae</taxon>
        <taxon>Galloanserae</taxon>
        <taxon>Anseriformes</taxon>
        <taxon>Anatidae</taxon>
        <taxon>Anserinae</taxon>
        <taxon>Anser</taxon>
    </lineage>
</organism>
<dbReference type="InterPro" id="IPR002181">
    <property type="entry name" value="Fibrinogen_a/b/g_C_dom"/>
</dbReference>
<dbReference type="InterPro" id="IPR013320">
    <property type="entry name" value="ConA-like_dom_sf"/>
</dbReference>
<dbReference type="Proteomes" id="UP000694521">
    <property type="component" value="Unplaced"/>
</dbReference>
<dbReference type="PROSITE" id="PS01286">
    <property type="entry name" value="FA58C_2"/>
    <property type="match status" value="1"/>
</dbReference>
<dbReference type="GO" id="GO:0016020">
    <property type="term" value="C:membrane"/>
    <property type="evidence" value="ECO:0007669"/>
    <property type="project" value="UniProtKB-SubCell"/>
</dbReference>
<dbReference type="SMART" id="SM00231">
    <property type="entry name" value="FA58C"/>
    <property type="match status" value="1"/>
</dbReference>
<evidence type="ECO:0000256" key="13">
    <source>
        <dbReference type="ARBA" id="ARBA00023157"/>
    </source>
</evidence>
<dbReference type="PROSITE" id="PS50026">
    <property type="entry name" value="EGF_3"/>
    <property type="match status" value="2"/>
</dbReference>
<evidence type="ECO:0000259" key="20">
    <source>
        <dbReference type="PROSITE" id="PS50026"/>
    </source>
</evidence>
<feature type="disulfide bond" evidence="15">
    <location>
        <begin position="1107"/>
        <end position="1134"/>
    </location>
</feature>
<keyword evidence="4 14" id="KW-0245">EGF-like domain</keyword>
<dbReference type="Gene3D" id="2.60.120.200">
    <property type="match status" value="4"/>
</dbReference>
<evidence type="ECO:0000259" key="19">
    <source>
        <dbReference type="PROSITE" id="PS50025"/>
    </source>
</evidence>
<feature type="domain" description="EGF-like" evidence="20">
    <location>
        <begin position="1135"/>
        <end position="1173"/>
    </location>
</feature>
<dbReference type="InterPro" id="IPR050372">
    <property type="entry name" value="Neurexin-related_CASP"/>
</dbReference>
<dbReference type="GO" id="GO:0007155">
    <property type="term" value="P:cell adhesion"/>
    <property type="evidence" value="ECO:0007669"/>
    <property type="project" value="UniProtKB-KW"/>
</dbReference>
<dbReference type="InterPro" id="IPR000421">
    <property type="entry name" value="FA58C"/>
</dbReference>